<dbReference type="AlphaFoldDB" id="A0AAE9XRF1"/>
<protein>
    <submittedName>
        <fullName evidence="2">Uncharacterized protein</fullName>
    </submittedName>
</protein>
<keyword evidence="3" id="KW-1185">Reference proteome</keyword>
<sequence length="244" mass="27145">MERLIAFALALLLAPGAHALPVKEATTQEVARIATTKSAGRHMIAEKLADLLAAEGVTTEFREFPQMRTVYAVEAGLADIEVMRIDVVEAALPSLIKIKPYFMRLELVGVRKRNADDTLPPPIPDDGSWRKWRIGVPSGVLSVRVIGIDNPVPLLPGEDVFDTMARFDMIVVPSYLVGQPAMLPKGTIIERLPDVEPVDVFVYVNPSRPDLAEKLTMIAEKHFPLDYCRDIASECWRDHARPQR</sequence>
<name>A0AAE9XRF1_9PROT</name>
<gene>
    <name evidence="2" type="ORF">PH603_14745</name>
</gene>
<feature type="chain" id="PRO_5042256135" evidence="1">
    <location>
        <begin position="20"/>
        <end position="244"/>
    </location>
</feature>
<evidence type="ECO:0000256" key="1">
    <source>
        <dbReference type="SAM" id="SignalP"/>
    </source>
</evidence>
<evidence type="ECO:0000313" key="3">
    <source>
        <dbReference type="Proteomes" id="UP001217500"/>
    </source>
</evidence>
<dbReference type="Proteomes" id="UP001217500">
    <property type="component" value="Chromosome"/>
</dbReference>
<dbReference type="EMBL" id="CP116805">
    <property type="protein sequence ID" value="WCL53796.1"/>
    <property type="molecule type" value="Genomic_DNA"/>
</dbReference>
<proteinExistence type="predicted"/>
<feature type="signal peptide" evidence="1">
    <location>
        <begin position="1"/>
        <end position="19"/>
    </location>
</feature>
<reference evidence="2" key="1">
    <citation type="submission" date="2023-01" db="EMBL/GenBank/DDBJ databases">
        <title>The genome sequence of Kordiimonadaceae bacterium 6D33.</title>
        <authorList>
            <person name="Liu Y."/>
        </authorList>
    </citation>
    <scope>NUCLEOTIDE SEQUENCE</scope>
    <source>
        <strain evidence="2">6D33</strain>
    </source>
</reference>
<dbReference type="KEGG" id="gso:PH603_14745"/>
<keyword evidence="1" id="KW-0732">Signal</keyword>
<organism evidence="2 3">
    <name type="scientific">Gimibacter soli</name>
    <dbReference type="NCBI Taxonomy" id="3024400"/>
    <lineage>
        <taxon>Bacteria</taxon>
        <taxon>Pseudomonadati</taxon>
        <taxon>Pseudomonadota</taxon>
        <taxon>Alphaproteobacteria</taxon>
        <taxon>Kordiimonadales</taxon>
        <taxon>Temperatibacteraceae</taxon>
        <taxon>Gimibacter</taxon>
    </lineage>
</organism>
<accession>A0AAE9XRF1</accession>
<dbReference type="RefSeq" id="WP_289503405.1">
    <property type="nucleotide sequence ID" value="NZ_CP116805.1"/>
</dbReference>
<evidence type="ECO:0000313" key="2">
    <source>
        <dbReference type="EMBL" id="WCL53796.1"/>
    </source>
</evidence>